<accession>A0A4R6WPJ6</accession>
<dbReference type="RefSeq" id="WP_166645188.1">
    <property type="nucleotide sequence ID" value="NZ_SNYW01000010.1"/>
</dbReference>
<sequence>MSKLSVKTEIVPSATPATAWRLALLGGLFAGAAVIALGFGPAPAQAYDDDVEVVCWDLDSGETECMEVDDLAAECALSDPEYTTDQCGGLLENRRPASGGLTTIDMFDENYDDDKDRGRGDRGNRGGGDNGGGGGSGAGGGRGSPRN</sequence>
<keyword evidence="3" id="KW-1185">Reference proteome</keyword>
<organism evidence="2 3">
    <name type="scientific">Dongia mobilis</name>
    <dbReference type="NCBI Taxonomy" id="578943"/>
    <lineage>
        <taxon>Bacteria</taxon>
        <taxon>Pseudomonadati</taxon>
        <taxon>Pseudomonadota</taxon>
        <taxon>Alphaproteobacteria</taxon>
        <taxon>Rhodospirillales</taxon>
        <taxon>Dongiaceae</taxon>
        <taxon>Dongia</taxon>
    </lineage>
</organism>
<dbReference type="AlphaFoldDB" id="A0A4R6WPJ6"/>
<feature type="compositionally biased region" description="Gly residues" evidence="1">
    <location>
        <begin position="125"/>
        <end position="147"/>
    </location>
</feature>
<evidence type="ECO:0000313" key="3">
    <source>
        <dbReference type="Proteomes" id="UP000295783"/>
    </source>
</evidence>
<dbReference type="EMBL" id="SNYW01000010">
    <property type="protein sequence ID" value="TDQ81041.1"/>
    <property type="molecule type" value="Genomic_DNA"/>
</dbReference>
<reference evidence="2 3" key="1">
    <citation type="submission" date="2019-03" db="EMBL/GenBank/DDBJ databases">
        <title>Genomic Encyclopedia of Type Strains, Phase III (KMG-III): the genomes of soil and plant-associated and newly described type strains.</title>
        <authorList>
            <person name="Whitman W."/>
        </authorList>
    </citation>
    <scope>NUCLEOTIDE SEQUENCE [LARGE SCALE GENOMIC DNA]</scope>
    <source>
        <strain evidence="2 3">CGMCC 1.7660</strain>
    </source>
</reference>
<dbReference type="Proteomes" id="UP000295783">
    <property type="component" value="Unassembled WGS sequence"/>
</dbReference>
<comment type="caution">
    <text evidence="2">The sequence shown here is derived from an EMBL/GenBank/DDBJ whole genome shotgun (WGS) entry which is preliminary data.</text>
</comment>
<protein>
    <submittedName>
        <fullName evidence="2">Uncharacterized protein</fullName>
    </submittedName>
</protein>
<gene>
    <name evidence="2" type="ORF">A8950_2911</name>
</gene>
<name>A0A4R6WPJ6_9PROT</name>
<evidence type="ECO:0000256" key="1">
    <source>
        <dbReference type="SAM" id="MobiDB-lite"/>
    </source>
</evidence>
<proteinExistence type="predicted"/>
<feature type="region of interest" description="Disordered" evidence="1">
    <location>
        <begin position="86"/>
        <end position="147"/>
    </location>
</feature>
<evidence type="ECO:0000313" key="2">
    <source>
        <dbReference type="EMBL" id="TDQ81041.1"/>
    </source>
</evidence>
<feature type="compositionally biased region" description="Basic and acidic residues" evidence="1">
    <location>
        <begin position="114"/>
        <end position="124"/>
    </location>
</feature>